<dbReference type="PANTHER" id="PTHR20961:SF148">
    <property type="entry name" value="EGF DOMAIN-SPECIFIC O-LINKED N-ACETYLGLUCOSAMINE TRANSFERASE"/>
    <property type="match status" value="1"/>
</dbReference>
<dbReference type="AlphaFoldDB" id="A0A0F7ZJC2"/>
<reference evidence="13 14" key="1">
    <citation type="journal article" date="2014" name="Genome Biol. Evol.">
        <title>Comparative genomics and transcriptomics analyses reveal divergent lifestyle features of nematode endoparasitic fungus Hirsutella minnesotensis.</title>
        <authorList>
            <person name="Lai Y."/>
            <person name="Liu K."/>
            <person name="Zhang X."/>
            <person name="Zhang X."/>
            <person name="Li K."/>
            <person name="Wang N."/>
            <person name="Shu C."/>
            <person name="Wu Y."/>
            <person name="Wang C."/>
            <person name="Bushley K.E."/>
            <person name="Xiang M."/>
            <person name="Liu X."/>
        </authorList>
    </citation>
    <scope>NUCLEOTIDE SEQUENCE [LARGE SCALE GENOMIC DNA]</scope>
    <source>
        <strain evidence="13 14">3608</strain>
    </source>
</reference>
<sequence length="479" mass="54153">MYAPYRSRAFLKALAVLALVLLFLSQSYNRLGVEFHRPHSVADFHISTSRKISTLPDDYSVASSSETPWCQDRFSTRYLENARNFSVSLCNDESTSRLTCFFSSTAPDDPPRVDAMCHARRAVFDESSRRFRLGCEPRPIPPDELARGVPVTPEYLPRYWYETGPGFVVNETIRLDKTMSAKRPKTTTVLLKREGIGNLWHSLMEVMSLSWSLDVLRIGLDAETGKPFLSRDAADTTQLVIADDHEDGPFIDLWKYFARMPVRRIRDLNSSEPVTDIIIPFAGGSNPLWQGDWDDLLCRDSVLVKVFISRALSAYRTGTPIKDDNSVKVTFIRRTNTRKLIDEDAHMLALKDRIPHIKLNVVDFATMPFAEQLDIVRGTDLLVGVHGAGLTHLMFLQPGSAVLEILPEGFQHKGFRNLAQMLGMSYFRAHAKMHGDAGGDNQWQFDNVEMETERLRGKAVLGKICNAHGADWAFRVDIL</sequence>
<evidence type="ECO:0000256" key="1">
    <source>
        <dbReference type="ARBA" id="ARBA00011970"/>
    </source>
</evidence>
<evidence type="ECO:0000256" key="11">
    <source>
        <dbReference type="SAM" id="SignalP"/>
    </source>
</evidence>
<comment type="catalytic activity">
    <reaction evidence="10">
        <text>L-threonyl-[protein] + UDP-N-acetyl-alpha-D-glucosamine = 3-O-(N-acetyl-beta-D-glucosaminyl)-L-threonyl-[protein] + UDP + H(+)</text>
        <dbReference type="Rhea" id="RHEA:48908"/>
        <dbReference type="Rhea" id="RHEA-COMP:11060"/>
        <dbReference type="Rhea" id="RHEA-COMP:12252"/>
        <dbReference type="ChEBI" id="CHEBI:15378"/>
        <dbReference type="ChEBI" id="CHEBI:30013"/>
        <dbReference type="ChEBI" id="CHEBI:57705"/>
        <dbReference type="ChEBI" id="CHEBI:58223"/>
        <dbReference type="ChEBI" id="CHEBI:90840"/>
        <dbReference type="EC" id="2.4.1.255"/>
    </reaction>
</comment>
<evidence type="ECO:0000256" key="9">
    <source>
        <dbReference type="ARBA" id="ARBA00048317"/>
    </source>
</evidence>
<evidence type="ECO:0000256" key="8">
    <source>
        <dbReference type="ARBA" id="ARBA00042574"/>
    </source>
</evidence>
<protein>
    <recommendedName>
        <fullName evidence="7">EGF domain-specific O-linked N-acetylglucosamine transferase</fullName>
        <ecNumber evidence="1">2.4.1.255</ecNumber>
    </recommendedName>
    <alternativeName>
        <fullName evidence="8">Extracellular O-linked N-acetylglucosamine transferase</fullName>
    </alternativeName>
</protein>
<feature type="signal peptide" evidence="11">
    <location>
        <begin position="1"/>
        <end position="29"/>
    </location>
</feature>
<evidence type="ECO:0000259" key="12">
    <source>
        <dbReference type="Pfam" id="PF04577"/>
    </source>
</evidence>
<evidence type="ECO:0000256" key="5">
    <source>
        <dbReference type="ARBA" id="ARBA00022824"/>
    </source>
</evidence>
<dbReference type="Pfam" id="PF04577">
    <property type="entry name" value="Glyco_transf_61"/>
    <property type="match status" value="1"/>
</dbReference>
<organism evidence="13 14">
    <name type="scientific">Hirsutella minnesotensis 3608</name>
    <dbReference type="NCBI Taxonomy" id="1043627"/>
    <lineage>
        <taxon>Eukaryota</taxon>
        <taxon>Fungi</taxon>
        <taxon>Dikarya</taxon>
        <taxon>Ascomycota</taxon>
        <taxon>Pezizomycotina</taxon>
        <taxon>Sordariomycetes</taxon>
        <taxon>Hypocreomycetidae</taxon>
        <taxon>Hypocreales</taxon>
        <taxon>Ophiocordycipitaceae</taxon>
        <taxon>Hirsutella</taxon>
    </lineage>
</organism>
<keyword evidence="14" id="KW-1185">Reference proteome</keyword>
<dbReference type="GO" id="GO:0005788">
    <property type="term" value="C:endoplasmic reticulum lumen"/>
    <property type="evidence" value="ECO:0007669"/>
    <property type="project" value="TreeGrafter"/>
</dbReference>
<evidence type="ECO:0000313" key="14">
    <source>
        <dbReference type="Proteomes" id="UP000054481"/>
    </source>
</evidence>
<dbReference type="InterPro" id="IPR049625">
    <property type="entry name" value="Glyco_transf_61_cat"/>
</dbReference>
<keyword evidence="3" id="KW-0808">Transferase</keyword>
<feature type="domain" description="Glycosyltransferase 61 catalytic" evidence="12">
    <location>
        <begin position="312"/>
        <end position="403"/>
    </location>
</feature>
<evidence type="ECO:0000256" key="6">
    <source>
        <dbReference type="ARBA" id="ARBA00023180"/>
    </source>
</evidence>
<evidence type="ECO:0000256" key="4">
    <source>
        <dbReference type="ARBA" id="ARBA00022729"/>
    </source>
</evidence>
<evidence type="ECO:0000256" key="2">
    <source>
        <dbReference type="ARBA" id="ARBA00022676"/>
    </source>
</evidence>
<gene>
    <name evidence="13" type="ORF">HIM_06287</name>
</gene>
<dbReference type="GO" id="GO:0097363">
    <property type="term" value="F:protein O-acetylglucosaminyltransferase activity"/>
    <property type="evidence" value="ECO:0007669"/>
    <property type="project" value="UniProtKB-EC"/>
</dbReference>
<feature type="chain" id="PRO_5002525963" description="EGF domain-specific O-linked N-acetylglucosamine transferase" evidence="11">
    <location>
        <begin position="30"/>
        <end position="479"/>
    </location>
</feature>
<evidence type="ECO:0000256" key="10">
    <source>
        <dbReference type="ARBA" id="ARBA00049432"/>
    </source>
</evidence>
<keyword evidence="4 11" id="KW-0732">Signal</keyword>
<dbReference type="Proteomes" id="UP000054481">
    <property type="component" value="Unassembled WGS sequence"/>
</dbReference>
<dbReference type="EC" id="2.4.1.255" evidence="1"/>
<dbReference type="InterPro" id="IPR007657">
    <property type="entry name" value="Glycosyltransferase_61"/>
</dbReference>
<evidence type="ECO:0000313" key="13">
    <source>
        <dbReference type="EMBL" id="KJZ74281.1"/>
    </source>
</evidence>
<evidence type="ECO:0000256" key="3">
    <source>
        <dbReference type="ARBA" id="ARBA00022679"/>
    </source>
</evidence>
<comment type="catalytic activity">
    <reaction evidence="9">
        <text>L-seryl-[protein] + UDP-N-acetyl-alpha-D-glucosamine = 3-O-(N-acetyl-beta-D-glucosaminyl)-L-seryl-[protein] + UDP + H(+)</text>
        <dbReference type="Rhea" id="RHEA:48904"/>
        <dbReference type="Rhea" id="RHEA-COMP:9863"/>
        <dbReference type="Rhea" id="RHEA-COMP:12251"/>
        <dbReference type="ChEBI" id="CHEBI:15378"/>
        <dbReference type="ChEBI" id="CHEBI:29999"/>
        <dbReference type="ChEBI" id="CHEBI:57705"/>
        <dbReference type="ChEBI" id="CHEBI:58223"/>
        <dbReference type="ChEBI" id="CHEBI:90838"/>
        <dbReference type="EC" id="2.4.1.255"/>
    </reaction>
</comment>
<accession>A0A0F7ZJC2</accession>
<proteinExistence type="predicted"/>
<keyword evidence="2" id="KW-0328">Glycosyltransferase</keyword>
<dbReference type="EMBL" id="KQ030527">
    <property type="protein sequence ID" value="KJZ74281.1"/>
    <property type="molecule type" value="Genomic_DNA"/>
</dbReference>
<keyword evidence="5" id="KW-0256">Endoplasmic reticulum</keyword>
<evidence type="ECO:0000256" key="7">
    <source>
        <dbReference type="ARBA" id="ARBA00040944"/>
    </source>
</evidence>
<dbReference type="PANTHER" id="PTHR20961">
    <property type="entry name" value="GLYCOSYLTRANSFERASE"/>
    <property type="match status" value="1"/>
</dbReference>
<name>A0A0F7ZJC2_9HYPO</name>
<keyword evidence="6" id="KW-0325">Glycoprotein</keyword>
<dbReference type="OrthoDB" id="529273at2759"/>